<gene>
    <name evidence="2" type="ORF">EYF80_010408</name>
</gene>
<dbReference type="Proteomes" id="UP000314294">
    <property type="component" value="Unassembled WGS sequence"/>
</dbReference>
<reference evidence="2 3" key="1">
    <citation type="submission" date="2019-03" db="EMBL/GenBank/DDBJ databases">
        <title>First draft genome of Liparis tanakae, snailfish: a comprehensive survey of snailfish specific genes.</title>
        <authorList>
            <person name="Kim W."/>
            <person name="Song I."/>
            <person name="Jeong J.-H."/>
            <person name="Kim D."/>
            <person name="Kim S."/>
            <person name="Ryu S."/>
            <person name="Song J.Y."/>
            <person name="Lee S.K."/>
        </authorList>
    </citation>
    <scope>NUCLEOTIDE SEQUENCE [LARGE SCALE GENOMIC DNA]</scope>
    <source>
        <tissue evidence="2">Muscle</tissue>
    </source>
</reference>
<sequence>MKMLDEQKKLSVRVTNQHMAWSAKQDPIHLDHAGHSTRKGNVAPMLKPMLLIEEGTLHLQLNVWPTHMSIVLYGCIFKGGARVSTFPAPLKGTIAHKRPSVPAGLQRRALRAEPPYRRLKIPEASRRPAAGKHHTTQHAKGHAAPQ</sequence>
<evidence type="ECO:0000313" key="2">
    <source>
        <dbReference type="EMBL" id="TNN79384.1"/>
    </source>
</evidence>
<comment type="caution">
    <text evidence="2">The sequence shown here is derived from an EMBL/GenBank/DDBJ whole genome shotgun (WGS) entry which is preliminary data.</text>
</comment>
<protein>
    <submittedName>
        <fullName evidence="2">Uncharacterized protein</fullName>
    </submittedName>
</protein>
<dbReference type="AlphaFoldDB" id="A0A4Z2IPJ7"/>
<evidence type="ECO:0000313" key="3">
    <source>
        <dbReference type="Proteomes" id="UP000314294"/>
    </source>
</evidence>
<organism evidence="2 3">
    <name type="scientific">Liparis tanakae</name>
    <name type="common">Tanaka's snailfish</name>
    <dbReference type="NCBI Taxonomy" id="230148"/>
    <lineage>
        <taxon>Eukaryota</taxon>
        <taxon>Metazoa</taxon>
        <taxon>Chordata</taxon>
        <taxon>Craniata</taxon>
        <taxon>Vertebrata</taxon>
        <taxon>Euteleostomi</taxon>
        <taxon>Actinopterygii</taxon>
        <taxon>Neopterygii</taxon>
        <taxon>Teleostei</taxon>
        <taxon>Neoteleostei</taxon>
        <taxon>Acanthomorphata</taxon>
        <taxon>Eupercaria</taxon>
        <taxon>Perciformes</taxon>
        <taxon>Cottioidei</taxon>
        <taxon>Cottales</taxon>
        <taxon>Liparidae</taxon>
        <taxon>Liparis</taxon>
    </lineage>
</organism>
<feature type="compositionally biased region" description="Basic and acidic residues" evidence="1">
    <location>
        <begin position="110"/>
        <end position="126"/>
    </location>
</feature>
<feature type="region of interest" description="Disordered" evidence="1">
    <location>
        <begin position="92"/>
        <end position="146"/>
    </location>
</feature>
<accession>A0A4Z2IPJ7</accession>
<dbReference type="EMBL" id="SRLO01000065">
    <property type="protein sequence ID" value="TNN79384.1"/>
    <property type="molecule type" value="Genomic_DNA"/>
</dbReference>
<keyword evidence="3" id="KW-1185">Reference proteome</keyword>
<evidence type="ECO:0000256" key="1">
    <source>
        <dbReference type="SAM" id="MobiDB-lite"/>
    </source>
</evidence>
<proteinExistence type="predicted"/>
<name>A0A4Z2IPJ7_9TELE</name>
<feature type="compositionally biased region" description="Basic residues" evidence="1">
    <location>
        <begin position="129"/>
        <end position="146"/>
    </location>
</feature>